<protein>
    <submittedName>
        <fullName evidence="1">Uncharacterized protein</fullName>
    </submittedName>
</protein>
<evidence type="ECO:0000313" key="1">
    <source>
        <dbReference type="EMBL" id="GBO45503.1"/>
    </source>
</evidence>
<dbReference type="AlphaFoldDB" id="A0A4Y2X7C9"/>
<dbReference type="EMBL" id="BGPR01072640">
    <property type="protein sequence ID" value="GBO45503.1"/>
    <property type="molecule type" value="Genomic_DNA"/>
</dbReference>
<organism evidence="1 2">
    <name type="scientific">Araneus ventricosus</name>
    <name type="common">Orbweaver spider</name>
    <name type="synonym">Epeira ventricosa</name>
    <dbReference type="NCBI Taxonomy" id="182803"/>
    <lineage>
        <taxon>Eukaryota</taxon>
        <taxon>Metazoa</taxon>
        <taxon>Ecdysozoa</taxon>
        <taxon>Arthropoda</taxon>
        <taxon>Chelicerata</taxon>
        <taxon>Arachnida</taxon>
        <taxon>Araneae</taxon>
        <taxon>Araneomorphae</taxon>
        <taxon>Entelegynae</taxon>
        <taxon>Araneoidea</taxon>
        <taxon>Araneidae</taxon>
        <taxon>Araneus</taxon>
    </lineage>
</organism>
<dbReference type="Proteomes" id="UP000499080">
    <property type="component" value="Unassembled WGS sequence"/>
</dbReference>
<feature type="non-terminal residue" evidence="1">
    <location>
        <position position="1"/>
    </location>
</feature>
<accession>A0A4Y2X7C9</accession>
<sequence length="104" mass="11847">RQNTTLKSAFLLTSRRNPDVFPFQLKSDSGRVTSSGGGCSKLADGLRLALNRRRICSLRNGVDEEEWRMGECAGMWRSFSEQQFIDKCGYLEVCWNEVRAHESV</sequence>
<keyword evidence="2" id="KW-1185">Reference proteome</keyword>
<gene>
    <name evidence="1" type="ORF">AVEN_145922_1</name>
</gene>
<name>A0A4Y2X7C9_ARAVE</name>
<reference evidence="1 2" key="1">
    <citation type="journal article" date="2019" name="Sci. Rep.">
        <title>Orb-weaving spider Araneus ventricosus genome elucidates the spidroin gene catalogue.</title>
        <authorList>
            <person name="Kono N."/>
            <person name="Nakamura H."/>
            <person name="Ohtoshi R."/>
            <person name="Moran D.A.P."/>
            <person name="Shinohara A."/>
            <person name="Yoshida Y."/>
            <person name="Fujiwara M."/>
            <person name="Mori M."/>
            <person name="Tomita M."/>
            <person name="Arakawa K."/>
        </authorList>
    </citation>
    <scope>NUCLEOTIDE SEQUENCE [LARGE SCALE GENOMIC DNA]</scope>
</reference>
<comment type="caution">
    <text evidence="1">The sequence shown here is derived from an EMBL/GenBank/DDBJ whole genome shotgun (WGS) entry which is preliminary data.</text>
</comment>
<proteinExistence type="predicted"/>
<evidence type="ECO:0000313" key="2">
    <source>
        <dbReference type="Proteomes" id="UP000499080"/>
    </source>
</evidence>